<feature type="transmembrane region" description="Helical" evidence="1">
    <location>
        <begin position="93"/>
        <end position="114"/>
    </location>
</feature>
<organism evidence="2 3">
    <name type="scientific">Actinokineospora fastidiosa</name>
    <dbReference type="NCBI Taxonomy" id="1816"/>
    <lineage>
        <taxon>Bacteria</taxon>
        <taxon>Bacillati</taxon>
        <taxon>Actinomycetota</taxon>
        <taxon>Actinomycetes</taxon>
        <taxon>Pseudonocardiales</taxon>
        <taxon>Pseudonocardiaceae</taxon>
        <taxon>Actinokineospora</taxon>
    </lineage>
</organism>
<dbReference type="Proteomes" id="UP000660680">
    <property type="component" value="Unassembled WGS sequence"/>
</dbReference>
<keyword evidence="1" id="KW-0812">Transmembrane</keyword>
<dbReference type="AlphaFoldDB" id="A0A918LD42"/>
<keyword evidence="3" id="KW-1185">Reference proteome</keyword>
<dbReference type="RefSeq" id="WP_189210667.1">
    <property type="nucleotide sequence ID" value="NZ_BMRB01000002.1"/>
</dbReference>
<feature type="transmembrane region" description="Helical" evidence="1">
    <location>
        <begin position="50"/>
        <end position="72"/>
    </location>
</feature>
<feature type="transmembrane region" description="Helical" evidence="1">
    <location>
        <begin position="239"/>
        <end position="257"/>
    </location>
</feature>
<evidence type="ECO:0000313" key="2">
    <source>
        <dbReference type="EMBL" id="GGS31037.1"/>
    </source>
</evidence>
<gene>
    <name evidence="2" type="ORF">GCM10010171_26070</name>
</gene>
<reference evidence="2" key="1">
    <citation type="journal article" date="2014" name="Int. J. Syst. Evol. Microbiol.">
        <title>Complete genome sequence of Corynebacterium casei LMG S-19264T (=DSM 44701T), isolated from a smear-ripened cheese.</title>
        <authorList>
            <consortium name="US DOE Joint Genome Institute (JGI-PGF)"/>
            <person name="Walter F."/>
            <person name="Albersmeier A."/>
            <person name="Kalinowski J."/>
            <person name="Ruckert C."/>
        </authorList>
    </citation>
    <scope>NUCLEOTIDE SEQUENCE</scope>
    <source>
        <strain evidence="2">JCM 3276</strain>
    </source>
</reference>
<accession>A0A918LD42</accession>
<protein>
    <recommendedName>
        <fullName evidence="4">ABC transporter permease</fullName>
    </recommendedName>
</protein>
<feature type="transmembrane region" description="Helical" evidence="1">
    <location>
        <begin position="166"/>
        <end position="186"/>
    </location>
</feature>
<evidence type="ECO:0000256" key="1">
    <source>
        <dbReference type="SAM" id="Phobius"/>
    </source>
</evidence>
<keyword evidence="1" id="KW-1133">Transmembrane helix</keyword>
<feature type="transmembrane region" description="Helical" evidence="1">
    <location>
        <begin position="134"/>
        <end position="154"/>
    </location>
</feature>
<dbReference type="EMBL" id="BMRB01000002">
    <property type="protein sequence ID" value="GGS31037.1"/>
    <property type="molecule type" value="Genomic_DNA"/>
</dbReference>
<comment type="caution">
    <text evidence="2">The sequence shown here is derived from an EMBL/GenBank/DDBJ whole genome shotgun (WGS) entry which is preliminary data.</text>
</comment>
<name>A0A918LD42_9PSEU</name>
<reference evidence="2" key="2">
    <citation type="submission" date="2020-09" db="EMBL/GenBank/DDBJ databases">
        <authorList>
            <person name="Sun Q."/>
            <person name="Ohkuma M."/>
        </authorList>
    </citation>
    <scope>NUCLEOTIDE SEQUENCE</scope>
    <source>
        <strain evidence="2">JCM 3276</strain>
    </source>
</reference>
<evidence type="ECO:0008006" key="4">
    <source>
        <dbReference type="Google" id="ProtNLM"/>
    </source>
</evidence>
<sequence length="261" mass="28327">MYWMTYRQHRTQLLVSAALLAVIGAVLLINGLLASGAADPRESFKAIYVYLSWLPVAPIAVGVFWGTPLLAAEFERGTHRLAWTQSVSRARWLAVKLGTLGLAVAVAGGVFGLMVQAWIDGYPTVRAADRFGDIALFSMTGVAAPAWWLFGFAVGTAAGALLRRTLPAIAVTIVIFVLVMVGLFRLREDYAEPVEVRIDHQSEVPHGMIVGTLLDAEDNTVGLRVQPADRYWRFQWTEAGILLAAAALLTGATAVAVRRRP</sequence>
<keyword evidence="1" id="KW-0472">Membrane</keyword>
<evidence type="ECO:0000313" key="3">
    <source>
        <dbReference type="Proteomes" id="UP000660680"/>
    </source>
</evidence>
<proteinExistence type="predicted"/>